<organism evidence="2 3">
    <name type="scientific">Azospirillum thermophilum</name>
    <dbReference type="NCBI Taxonomy" id="2202148"/>
    <lineage>
        <taxon>Bacteria</taxon>
        <taxon>Pseudomonadati</taxon>
        <taxon>Pseudomonadota</taxon>
        <taxon>Alphaproteobacteria</taxon>
        <taxon>Rhodospirillales</taxon>
        <taxon>Azospirillaceae</taxon>
        <taxon>Azospirillum</taxon>
    </lineage>
</organism>
<geneLocation type="plasmid" evidence="2 3">
    <name>unnamed3</name>
</geneLocation>
<dbReference type="Proteomes" id="UP000245629">
    <property type="component" value="Plasmid unnamed3"/>
</dbReference>
<sequence>MRRLALLAAAALFAGTATVPPAAAGDTYKFNLHNKSSQYVINGFQTYENGAWSKNWINFTLKPGEAAEMDWGTDEGNCVVPFRVSWIGYEAEKFSVDWCKVKNIYMKDQGFSWD</sequence>
<evidence type="ECO:0000313" key="3">
    <source>
        <dbReference type="Proteomes" id="UP000245629"/>
    </source>
</evidence>
<proteinExistence type="predicted"/>
<evidence type="ECO:0008006" key="4">
    <source>
        <dbReference type="Google" id="ProtNLM"/>
    </source>
</evidence>
<dbReference type="RefSeq" id="WP_109333825.1">
    <property type="nucleotide sequence ID" value="NZ_CP029358.1"/>
</dbReference>
<feature type="chain" id="PRO_5015651689" description="Argininosuccinate lyase" evidence="1">
    <location>
        <begin position="25"/>
        <end position="114"/>
    </location>
</feature>
<keyword evidence="2" id="KW-0614">Plasmid</keyword>
<evidence type="ECO:0000313" key="2">
    <source>
        <dbReference type="EMBL" id="AWK89980.1"/>
    </source>
</evidence>
<reference evidence="3" key="1">
    <citation type="submission" date="2018-05" db="EMBL/GenBank/DDBJ databases">
        <title>Azospirillum thermophila sp. nov., a novel isolated from hot spring.</title>
        <authorList>
            <person name="Zhao Z."/>
        </authorList>
    </citation>
    <scope>NUCLEOTIDE SEQUENCE [LARGE SCALE GENOMIC DNA]</scope>
    <source>
        <strain evidence="3">CFH 70021</strain>
        <plasmid evidence="3">unnamed3</plasmid>
    </source>
</reference>
<dbReference type="KEGG" id="azz:DEW08_28675"/>
<dbReference type="OrthoDB" id="7306317at2"/>
<protein>
    <recommendedName>
        <fullName evidence="4">Argininosuccinate lyase</fullName>
    </recommendedName>
</protein>
<gene>
    <name evidence="2" type="ORF">DEW08_28675</name>
</gene>
<keyword evidence="3" id="KW-1185">Reference proteome</keyword>
<dbReference type="EMBL" id="CP029358">
    <property type="protein sequence ID" value="AWK89980.1"/>
    <property type="molecule type" value="Genomic_DNA"/>
</dbReference>
<dbReference type="AlphaFoldDB" id="A0A2S2CZZ6"/>
<keyword evidence="1" id="KW-0732">Signal</keyword>
<accession>A0A2S2CZZ6</accession>
<name>A0A2S2CZZ6_9PROT</name>
<evidence type="ECO:0000256" key="1">
    <source>
        <dbReference type="SAM" id="SignalP"/>
    </source>
</evidence>
<feature type="signal peptide" evidence="1">
    <location>
        <begin position="1"/>
        <end position="24"/>
    </location>
</feature>